<evidence type="ECO:0000256" key="3">
    <source>
        <dbReference type="ARBA" id="ARBA00022692"/>
    </source>
</evidence>
<dbReference type="GO" id="GO:0004252">
    <property type="term" value="F:serine-type endopeptidase activity"/>
    <property type="evidence" value="ECO:0007669"/>
    <property type="project" value="InterPro"/>
</dbReference>
<sequence length="79" mass="8927">MPGLKVDATSLLIDFGAKENALIMMGEYWRFLTPVFLHNGITHLAVNSYSLYILGTTVERLMGRGRFLFIYIMAGLWAV</sequence>
<dbReference type="PANTHER" id="PTHR43731:SF14">
    <property type="entry name" value="PRESENILIN-ASSOCIATED RHOMBOID-LIKE PROTEIN, MITOCHONDRIAL"/>
    <property type="match status" value="1"/>
</dbReference>
<accession>W4V5S4</accession>
<gene>
    <name evidence="8" type="ORF">JCM21531_1527</name>
</gene>
<evidence type="ECO:0000256" key="6">
    <source>
        <dbReference type="ARBA" id="ARBA00023136"/>
    </source>
</evidence>
<keyword evidence="4" id="KW-0378">Hydrolase</keyword>
<evidence type="ECO:0000313" key="9">
    <source>
        <dbReference type="Proteomes" id="UP000019109"/>
    </source>
</evidence>
<keyword evidence="5" id="KW-1133">Transmembrane helix</keyword>
<dbReference type="Gene3D" id="1.20.1540.10">
    <property type="entry name" value="Rhomboid-like"/>
    <property type="match status" value="1"/>
</dbReference>
<evidence type="ECO:0000256" key="4">
    <source>
        <dbReference type="ARBA" id="ARBA00022801"/>
    </source>
</evidence>
<dbReference type="Proteomes" id="UP000019109">
    <property type="component" value="Unassembled WGS sequence"/>
</dbReference>
<dbReference type="PANTHER" id="PTHR43731">
    <property type="entry name" value="RHOMBOID PROTEASE"/>
    <property type="match status" value="1"/>
</dbReference>
<dbReference type="SUPFAM" id="SSF144091">
    <property type="entry name" value="Rhomboid-like"/>
    <property type="match status" value="1"/>
</dbReference>
<dbReference type="AlphaFoldDB" id="W4V5S4"/>
<feature type="domain" description="Peptidase S54 rhomboid" evidence="7">
    <location>
        <begin position="26"/>
        <end position="77"/>
    </location>
</feature>
<evidence type="ECO:0000259" key="7">
    <source>
        <dbReference type="Pfam" id="PF01694"/>
    </source>
</evidence>
<dbReference type="InterPro" id="IPR022764">
    <property type="entry name" value="Peptidase_S54_rhomboid_dom"/>
</dbReference>
<comment type="caution">
    <text evidence="8">The sequence shown here is derived from an EMBL/GenBank/DDBJ whole genome shotgun (WGS) entry which is preliminary data.</text>
</comment>
<name>W4V5S4_9FIRM</name>
<dbReference type="InterPro" id="IPR050925">
    <property type="entry name" value="Rhomboid_protease_S54"/>
</dbReference>
<protein>
    <submittedName>
        <fullName evidence="8">Rhomboid family protein</fullName>
    </submittedName>
</protein>
<dbReference type="InterPro" id="IPR035952">
    <property type="entry name" value="Rhomboid-like_sf"/>
</dbReference>
<comment type="subcellular location">
    <subcellularLocation>
        <location evidence="1">Membrane</location>
        <topology evidence="1">Multi-pass membrane protein</topology>
    </subcellularLocation>
</comment>
<comment type="similarity">
    <text evidence="2">Belongs to the peptidase S54 family.</text>
</comment>
<dbReference type="Pfam" id="PF01694">
    <property type="entry name" value="Rhomboid"/>
    <property type="match status" value="1"/>
</dbReference>
<evidence type="ECO:0000313" key="8">
    <source>
        <dbReference type="EMBL" id="GAE88104.1"/>
    </source>
</evidence>
<evidence type="ECO:0000256" key="5">
    <source>
        <dbReference type="ARBA" id="ARBA00022989"/>
    </source>
</evidence>
<keyword evidence="3" id="KW-0812">Transmembrane</keyword>
<dbReference type="GO" id="GO:0016020">
    <property type="term" value="C:membrane"/>
    <property type="evidence" value="ECO:0007669"/>
    <property type="project" value="UniProtKB-SubCell"/>
</dbReference>
<evidence type="ECO:0000256" key="1">
    <source>
        <dbReference type="ARBA" id="ARBA00004141"/>
    </source>
</evidence>
<organism evidence="8 9">
    <name type="scientific">Acetivibrio straminisolvens JCM 21531</name>
    <dbReference type="NCBI Taxonomy" id="1294263"/>
    <lineage>
        <taxon>Bacteria</taxon>
        <taxon>Bacillati</taxon>
        <taxon>Bacillota</taxon>
        <taxon>Clostridia</taxon>
        <taxon>Eubacteriales</taxon>
        <taxon>Oscillospiraceae</taxon>
        <taxon>Acetivibrio</taxon>
    </lineage>
</organism>
<evidence type="ECO:0000256" key="2">
    <source>
        <dbReference type="ARBA" id="ARBA00009045"/>
    </source>
</evidence>
<proteinExistence type="inferred from homology"/>
<keyword evidence="9" id="KW-1185">Reference proteome</keyword>
<keyword evidence="6" id="KW-0472">Membrane</keyword>
<dbReference type="STRING" id="1294263.JCM21531_1527"/>
<dbReference type="EMBL" id="BAVR01000013">
    <property type="protein sequence ID" value="GAE88104.1"/>
    <property type="molecule type" value="Genomic_DNA"/>
</dbReference>
<reference evidence="8" key="1">
    <citation type="journal article" date="2014" name="Genome Announc.">
        <title>Draft Genome Sequence of Clostridium straminisolvens Strain JCM 21531T, Isolated from a Cellulose-Degrading Bacterial Community.</title>
        <authorList>
            <person name="Yuki M."/>
            <person name="Oshima K."/>
            <person name="Suda W."/>
            <person name="Sakamoto M."/>
            <person name="Kitamura K."/>
            <person name="Iida T."/>
            <person name="Hattori M."/>
            <person name="Ohkuma M."/>
        </authorList>
    </citation>
    <scope>NUCLEOTIDE SEQUENCE [LARGE SCALE GENOMIC DNA]</scope>
    <source>
        <strain evidence="8">JCM 21531</strain>
    </source>
</reference>